<dbReference type="RefSeq" id="WP_018623900.1">
    <property type="nucleotide sequence ID" value="NZ_CP140158.1"/>
</dbReference>
<dbReference type="PROSITE" id="PS01068">
    <property type="entry name" value="OMPA_1"/>
    <property type="match status" value="1"/>
</dbReference>
<evidence type="ECO:0000256" key="5">
    <source>
        <dbReference type="ARBA" id="ARBA00022729"/>
    </source>
</evidence>
<dbReference type="InterPro" id="IPR011250">
    <property type="entry name" value="OMP/PagP_B-barrel"/>
</dbReference>
<keyword evidence="4" id="KW-0812">Transmembrane</keyword>
<feature type="chain" id="PRO_5047117262" evidence="12">
    <location>
        <begin position="21"/>
        <end position="377"/>
    </location>
</feature>
<evidence type="ECO:0000256" key="4">
    <source>
        <dbReference type="ARBA" id="ARBA00022692"/>
    </source>
</evidence>
<keyword evidence="5 12" id="KW-0732">Signal</keyword>
<gene>
    <name evidence="14" type="ORF">SR900_03130</name>
</gene>
<evidence type="ECO:0000256" key="12">
    <source>
        <dbReference type="SAM" id="SignalP"/>
    </source>
</evidence>
<feature type="region of interest" description="Disordered" evidence="11">
    <location>
        <begin position="347"/>
        <end position="377"/>
    </location>
</feature>
<evidence type="ECO:0000256" key="1">
    <source>
        <dbReference type="ARBA" id="ARBA00004571"/>
    </source>
</evidence>
<dbReference type="InterPro" id="IPR050330">
    <property type="entry name" value="Bact_OuterMem_StrucFunc"/>
</dbReference>
<comment type="subcellular location">
    <subcellularLocation>
        <location evidence="1">Cell outer membrane</location>
        <topology evidence="1">Multi-pass membrane protein</topology>
    </subcellularLocation>
</comment>
<evidence type="ECO:0000256" key="8">
    <source>
        <dbReference type="ARBA" id="ARBA00023136"/>
    </source>
</evidence>
<dbReference type="Gene3D" id="2.40.160.20">
    <property type="match status" value="1"/>
</dbReference>
<evidence type="ECO:0000256" key="7">
    <source>
        <dbReference type="ARBA" id="ARBA00023114"/>
    </source>
</evidence>
<evidence type="ECO:0000256" key="3">
    <source>
        <dbReference type="ARBA" id="ARBA00022452"/>
    </source>
</evidence>
<reference evidence="14 15" key="1">
    <citation type="submission" date="2023-11" db="EMBL/GenBank/DDBJ databases">
        <title>MicrobeMod: A computational toolkit for identifying prokaryotic methylation and restriction-modification with nanopore sequencing.</title>
        <authorList>
            <person name="Crits-Christoph A."/>
            <person name="Kang S.C."/>
            <person name="Lee H."/>
            <person name="Ostrov N."/>
        </authorList>
    </citation>
    <scope>NUCLEOTIDE SEQUENCE [LARGE SCALE GENOMIC DNA]</scope>
    <source>
        <strain evidence="14 15">DSMZ 16071</strain>
    </source>
</reference>
<dbReference type="InterPro" id="IPR036737">
    <property type="entry name" value="OmpA-like_sf"/>
</dbReference>
<feature type="compositionally biased region" description="Basic and acidic residues" evidence="11">
    <location>
        <begin position="358"/>
        <end position="371"/>
    </location>
</feature>
<dbReference type="InterPro" id="IPR027385">
    <property type="entry name" value="Beta-barrel_OMP"/>
</dbReference>
<evidence type="ECO:0000256" key="9">
    <source>
        <dbReference type="ARBA" id="ARBA00023237"/>
    </source>
</evidence>
<dbReference type="InterPro" id="IPR028974">
    <property type="entry name" value="TSP_type-3_rpt"/>
</dbReference>
<dbReference type="Pfam" id="PF00691">
    <property type="entry name" value="OmpA"/>
    <property type="match status" value="1"/>
</dbReference>
<evidence type="ECO:0000256" key="6">
    <source>
        <dbReference type="ARBA" id="ARBA00023065"/>
    </source>
</evidence>
<evidence type="ECO:0000313" key="14">
    <source>
        <dbReference type="EMBL" id="WQG85888.1"/>
    </source>
</evidence>
<keyword evidence="8 10" id="KW-0472">Membrane</keyword>
<keyword evidence="2" id="KW-0813">Transport</keyword>
<protein>
    <submittedName>
        <fullName evidence="14">OmpA family protein</fullName>
    </submittedName>
</protein>
<evidence type="ECO:0000256" key="2">
    <source>
        <dbReference type="ARBA" id="ARBA00022448"/>
    </source>
</evidence>
<evidence type="ECO:0000313" key="15">
    <source>
        <dbReference type="Proteomes" id="UP001324185"/>
    </source>
</evidence>
<proteinExistence type="predicted"/>
<keyword evidence="3" id="KW-1134">Transmembrane beta strand</keyword>
<evidence type="ECO:0000259" key="13">
    <source>
        <dbReference type="PROSITE" id="PS51123"/>
    </source>
</evidence>
<keyword evidence="15" id="KW-1185">Reference proteome</keyword>
<dbReference type="InterPro" id="IPR003367">
    <property type="entry name" value="Thrombospondin_3-like_rpt"/>
</dbReference>
<dbReference type="PANTHER" id="PTHR30329:SF21">
    <property type="entry name" value="LIPOPROTEIN YIAD-RELATED"/>
    <property type="match status" value="1"/>
</dbReference>
<feature type="signal peptide" evidence="12">
    <location>
        <begin position="1"/>
        <end position="20"/>
    </location>
</feature>
<dbReference type="InterPro" id="IPR006664">
    <property type="entry name" value="OMP_bac"/>
</dbReference>
<dbReference type="Pfam" id="PF02412">
    <property type="entry name" value="TSP_3"/>
    <property type="match status" value="2"/>
</dbReference>
<evidence type="ECO:0000256" key="10">
    <source>
        <dbReference type="PROSITE-ProRule" id="PRU00473"/>
    </source>
</evidence>
<dbReference type="PROSITE" id="PS51123">
    <property type="entry name" value="OMPA_2"/>
    <property type="match status" value="1"/>
</dbReference>
<name>A0ABZ0X5Q9_9GAMM</name>
<dbReference type="PANTHER" id="PTHR30329">
    <property type="entry name" value="STATOR ELEMENT OF FLAGELLAR MOTOR COMPLEX"/>
    <property type="match status" value="1"/>
</dbReference>
<dbReference type="CDD" id="cd07185">
    <property type="entry name" value="OmpA_C-like"/>
    <property type="match status" value="1"/>
</dbReference>
<dbReference type="Gene3D" id="3.30.1330.60">
    <property type="entry name" value="OmpA-like domain"/>
    <property type="match status" value="1"/>
</dbReference>
<dbReference type="Proteomes" id="UP001324185">
    <property type="component" value="Chromosome"/>
</dbReference>
<evidence type="ECO:0000256" key="11">
    <source>
        <dbReference type="SAM" id="MobiDB-lite"/>
    </source>
</evidence>
<dbReference type="InterPro" id="IPR006665">
    <property type="entry name" value="OmpA-like"/>
</dbReference>
<dbReference type="Pfam" id="PF13505">
    <property type="entry name" value="OMP_b-brl"/>
    <property type="match status" value="1"/>
</dbReference>
<accession>A0ABZ0X5Q9</accession>
<dbReference type="InterPro" id="IPR006690">
    <property type="entry name" value="OMPA-like_CS"/>
</dbReference>
<dbReference type="EMBL" id="CP140158">
    <property type="protein sequence ID" value="WQG85888.1"/>
    <property type="molecule type" value="Genomic_DNA"/>
</dbReference>
<dbReference type="SUPFAM" id="SSF56925">
    <property type="entry name" value="OMPA-like"/>
    <property type="match status" value="1"/>
</dbReference>
<organism evidence="14 15">
    <name type="scientific">Kangiella aquimarina</name>
    <dbReference type="NCBI Taxonomy" id="261965"/>
    <lineage>
        <taxon>Bacteria</taxon>
        <taxon>Pseudomonadati</taxon>
        <taxon>Pseudomonadota</taxon>
        <taxon>Gammaproteobacteria</taxon>
        <taxon>Kangiellales</taxon>
        <taxon>Kangiellaceae</taxon>
        <taxon>Kangiella</taxon>
    </lineage>
</organism>
<dbReference type="SUPFAM" id="SSF103647">
    <property type="entry name" value="TSP type-3 repeat"/>
    <property type="match status" value="1"/>
</dbReference>
<keyword evidence="7" id="KW-0626">Porin</keyword>
<feature type="domain" description="OmpA-like" evidence="13">
    <location>
        <begin position="258"/>
        <end position="375"/>
    </location>
</feature>
<dbReference type="SUPFAM" id="SSF103088">
    <property type="entry name" value="OmpA-like"/>
    <property type="match status" value="1"/>
</dbReference>
<sequence>MKKKLLTAACLLALGSTAFASEEVQDRHGFYGHVGLYGLELDSYWDSDRTLSGGLGLGWFFNKNVALEVEYNYFDEISNNAINADTDIENTALNLLLNDTSWIGSTTTYPFLKVGYGELSDKYGVYGSDLEDGYYKVGVGVQHFATDNVYLRAGLDLLDSGDLGDHKVWYLSYGYFFGDTVKSGTAPAPKPVEKAKDSDGDGVLDANDQCPGTPAGAAVDANGCPLDSDNDGVYDYQDACPGTAPGVQVDEKGCEVKVAEEVVVDMRLNFDTNKYEIKPEMVAEIAKVAEFLRQYPDVNAEIQGHTDSVGSSAYNQGLSERRANSVKDYLVSNFGIDASRLTAKGYGEEQPIADNSTEEGRALNRRAEAHAETMTTK</sequence>
<keyword evidence="6" id="KW-0406">Ion transport</keyword>
<keyword evidence="9" id="KW-0998">Cell outer membrane</keyword>
<dbReference type="PRINTS" id="PR01021">
    <property type="entry name" value="OMPADOMAIN"/>
</dbReference>